<evidence type="ECO:0000313" key="2">
    <source>
        <dbReference type="Proteomes" id="UP001597083"/>
    </source>
</evidence>
<keyword evidence="1" id="KW-0489">Methyltransferase</keyword>
<dbReference type="Proteomes" id="UP001597083">
    <property type="component" value="Unassembled WGS sequence"/>
</dbReference>
<accession>A0ABW3CQ89</accession>
<name>A0ABW3CQ89_9ACTN</name>
<dbReference type="GO" id="GO:0032259">
    <property type="term" value="P:methylation"/>
    <property type="evidence" value="ECO:0007669"/>
    <property type="project" value="UniProtKB-KW"/>
</dbReference>
<keyword evidence="1" id="KW-0808">Transferase</keyword>
<dbReference type="EMBL" id="JBHTIR010003946">
    <property type="protein sequence ID" value="MFD0856080.1"/>
    <property type="molecule type" value="Genomic_DNA"/>
</dbReference>
<gene>
    <name evidence="1" type="ORF">ACFQ07_27830</name>
</gene>
<dbReference type="PIRSF" id="PIRSF017393">
    <property type="entry name" value="MTase_SAV2177"/>
    <property type="match status" value="1"/>
</dbReference>
<organism evidence="1 2">
    <name type="scientific">Actinomadura adrarensis</name>
    <dbReference type="NCBI Taxonomy" id="1819600"/>
    <lineage>
        <taxon>Bacteria</taxon>
        <taxon>Bacillati</taxon>
        <taxon>Actinomycetota</taxon>
        <taxon>Actinomycetes</taxon>
        <taxon>Streptosporangiales</taxon>
        <taxon>Thermomonosporaceae</taxon>
        <taxon>Actinomadura</taxon>
    </lineage>
</organism>
<evidence type="ECO:0000313" key="1">
    <source>
        <dbReference type="EMBL" id="MFD0856080.1"/>
    </source>
</evidence>
<dbReference type="CDD" id="cd02440">
    <property type="entry name" value="AdoMet_MTases"/>
    <property type="match status" value="1"/>
</dbReference>
<dbReference type="EC" id="2.1.1.-" evidence="1"/>
<dbReference type="InterPro" id="IPR006764">
    <property type="entry name" value="SAM_dep_MeTrfase_SAV2177_type"/>
</dbReference>
<dbReference type="InterPro" id="IPR029063">
    <property type="entry name" value="SAM-dependent_MTases_sf"/>
</dbReference>
<proteinExistence type="predicted"/>
<dbReference type="Pfam" id="PF04672">
    <property type="entry name" value="Methyltransf_19"/>
    <property type="match status" value="1"/>
</dbReference>
<dbReference type="GO" id="GO:0008168">
    <property type="term" value="F:methyltransferase activity"/>
    <property type="evidence" value="ECO:0007669"/>
    <property type="project" value="UniProtKB-KW"/>
</dbReference>
<dbReference type="Gene3D" id="3.40.50.150">
    <property type="entry name" value="Vaccinia Virus protein VP39"/>
    <property type="match status" value="1"/>
</dbReference>
<sequence length="274" mass="30923">MDGTPHATTPDSERPSPGRIYDWFLNGNDHTAADEKAARMLHEKIPELYYMAQANRVFLQRAAGVIARAGIRQFIDLGSGIPTAWNTHEIVQVVDPDARVVYVDNDPVVIEMSREMLRRRGEKNVAYIDGDIQDPDAILNHPDVRRNIDFSKPVGHMHIAIWHFVPDQLDPWALLRRYLDSSPSGSHLALTHITADGQREEKVKRFYEVYANATAQLRMRTVRSIDRFFDGLEYLPPCEGAEAGLSFVDIWGSKNPSEADPSHTWIPCGVAVKP</sequence>
<protein>
    <submittedName>
        <fullName evidence="1">SAM-dependent methyltransferase</fullName>
        <ecNumber evidence="1">2.1.1.-</ecNumber>
    </submittedName>
</protein>
<reference evidence="2" key="1">
    <citation type="journal article" date="2019" name="Int. J. Syst. Evol. Microbiol.">
        <title>The Global Catalogue of Microorganisms (GCM) 10K type strain sequencing project: providing services to taxonomists for standard genome sequencing and annotation.</title>
        <authorList>
            <consortium name="The Broad Institute Genomics Platform"/>
            <consortium name="The Broad Institute Genome Sequencing Center for Infectious Disease"/>
            <person name="Wu L."/>
            <person name="Ma J."/>
        </authorList>
    </citation>
    <scope>NUCLEOTIDE SEQUENCE [LARGE SCALE GENOMIC DNA]</scope>
    <source>
        <strain evidence="2">JCM 31696</strain>
    </source>
</reference>
<dbReference type="SUPFAM" id="SSF53335">
    <property type="entry name" value="S-adenosyl-L-methionine-dependent methyltransferases"/>
    <property type="match status" value="1"/>
</dbReference>
<keyword evidence="2" id="KW-1185">Reference proteome</keyword>
<comment type="caution">
    <text evidence="1">The sequence shown here is derived from an EMBL/GenBank/DDBJ whole genome shotgun (WGS) entry which is preliminary data.</text>
</comment>